<feature type="compositionally biased region" description="Polar residues" evidence="1">
    <location>
        <begin position="59"/>
        <end position="71"/>
    </location>
</feature>
<name>A0A8H3PKQ6_9LECA</name>
<evidence type="ECO:0000313" key="3">
    <source>
        <dbReference type="Proteomes" id="UP000664203"/>
    </source>
</evidence>
<evidence type="ECO:0000256" key="1">
    <source>
        <dbReference type="SAM" id="MobiDB-lite"/>
    </source>
</evidence>
<feature type="region of interest" description="Disordered" evidence="1">
    <location>
        <begin position="52"/>
        <end position="77"/>
    </location>
</feature>
<sequence length="285" mass="32883">MAENPNFDTSCPDNVKCIECLQILYGWQPEDDPLLEHIRFRPDCQLANKPLKSTIKVPRSSTEQNTQSASQMKRPPTQLEVKAVDRAVTEAVKVAKRAKKYRGEQDLSDASAHAAELKAEEIGYSDPTTGRKDGYVIYKDIYRFKNCIETCLTLWSDEEVKKVIRACLRGDALKWYVSELSSDKKALLVRAKSSHERAQELIKRFKTKGSTTSEPTQLATQSSRSPATQLNTLLMRTRDSSYRTSRLLLPHRQTRRQLYKLVPIRLRVLLRKELYRHQRCLQTRK</sequence>
<dbReference type="Proteomes" id="UP000664203">
    <property type="component" value="Unassembled WGS sequence"/>
</dbReference>
<proteinExistence type="predicted"/>
<keyword evidence="3" id="KW-1185">Reference proteome</keyword>
<dbReference type="Pfam" id="PF00653">
    <property type="entry name" value="BIR"/>
    <property type="match status" value="1"/>
</dbReference>
<accession>A0A8H3PKQ6</accession>
<protein>
    <submittedName>
        <fullName evidence="2">Uncharacterized protein</fullName>
    </submittedName>
</protein>
<dbReference type="SMART" id="SM00238">
    <property type="entry name" value="BIR"/>
    <property type="match status" value="1"/>
</dbReference>
<dbReference type="OrthoDB" id="4336528at2759"/>
<gene>
    <name evidence="2" type="ORF">ALECFALPRED_010350</name>
</gene>
<organism evidence="2 3">
    <name type="scientific">Alectoria fallacina</name>
    <dbReference type="NCBI Taxonomy" id="1903189"/>
    <lineage>
        <taxon>Eukaryota</taxon>
        <taxon>Fungi</taxon>
        <taxon>Dikarya</taxon>
        <taxon>Ascomycota</taxon>
        <taxon>Pezizomycotina</taxon>
        <taxon>Lecanoromycetes</taxon>
        <taxon>OSLEUM clade</taxon>
        <taxon>Lecanoromycetidae</taxon>
        <taxon>Lecanorales</taxon>
        <taxon>Lecanorineae</taxon>
        <taxon>Parmeliaceae</taxon>
        <taxon>Alectoria</taxon>
    </lineage>
</organism>
<dbReference type="SUPFAM" id="SSF57924">
    <property type="entry name" value="Inhibitor of apoptosis (IAP) repeat"/>
    <property type="match status" value="1"/>
</dbReference>
<dbReference type="InterPro" id="IPR001370">
    <property type="entry name" value="BIR_rpt"/>
</dbReference>
<reference evidence="2" key="1">
    <citation type="submission" date="2021-03" db="EMBL/GenBank/DDBJ databases">
        <authorList>
            <person name="Tagirdzhanova G."/>
        </authorList>
    </citation>
    <scope>NUCLEOTIDE SEQUENCE</scope>
</reference>
<dbReference type="AlphaFoldDB" id="A0A8H3PKQ6"/>
<comment type="caution">
    <text evidence="2">The sequence shown here is derived from an EMBL/GenBank/DDBJ whole genome shotgun (WGS) entry which is preliminary data.</text>
</comment>
<dbReference type="Gene3D" id="1.10.1170.10">
    <property type="entry name" value="Inhibitor Of Apoptosis Protein (2mihbC-IAP-1), Chain A"/>
    <property type="match status" value="1"/>
</dbReference>
<dbReference type="EMBL" id="CAJPDR010000853">
    <property type="protein sequence ID" value="CAF9942979.1"/>
    <property type="molecule type" value="Genomic_DNA"/>
</dbReference>
<dbReference type="PROSITE" id="PS50143">
    <property type="entry name" value="BIR_REPEAT_2"/>
    <property type="match status" value="1"/>
</dbReference>
<evidence type="ECO:0000313" key="2">
    <source>
        <dbReference type="EMBL" id="CAF9942979.1"/>
    </source>
</evidence>